<dbReference type="Proteomes" id="UP001066276">
    <property type="component" value="Chromosome 6"/>
</dbReference>
<comment type="caution">
    <text evidence="1">The sequence shown here is derived from an EMBL/GenBank/DDBJ whole genome shotgun (WGS) entry which is preliminary data.</text>
</comment>
<protein>
    <submittedName>
        <fullName evidence="1">Uncharacterized protein</fullName>
    </submittedName>
</protein>
<reference evidence="1" key="1">
    <citation type="journal article" date="2022" name="bioRxiv">
        <title>Sequencing and chromosome-scale assembly of the giantPleurodeles waltlgenome.</title>
        <authorList>
            <person name="Brown T."/>
            <person name="Elewa A."/>
            <person name="Iarovenko S."/>
            <person name="Subramanian E."/>
            <person name="Araus A.J."/>
            <person name="Petzold A."/>
            <person name="Susuki M."/>
            <person name="Suzuki K.-i.T."/>
            <person name="Hayashi T."/>
            <person name="Toyoda A."/>
            <person name="Oliveira C."/>
            <person name="Osipova E."/>
            <person name="Leigh N.D."/>
            <person name="Simon A."/>
            <person name="Yun M.H."/>
        </authorList>
    </citation>
    <scope>NUCLEOTIDE SEQUENCE</scope>
    <source>
        <strain evidence="1">20211129_DDA</strain>
        <tissue evidence="1">Liver</tissue>
    </source>
</reference>
<dbReference type="AlphaFoldDB" id="A0AAV7QAX0"/>
<proteinExistence type="predicted"/>
<gene>
    <name evidence="1" type="ORF">NDU88_002799</name>
</gene>
<organism evidence="1 2">
    <name type="scientific">Pleurodeles waltl</name>
    <name type="common">Iberian ribbed newt</name>
    <dbReference type="NCBI Taxonomy" id="8319"/>
    <lineage>
        <taxon>Eukaryota</taxon>
        <taxon>Metazoa</taxon>
        <taxon>Chordata</taxon>
        <taxon>Craniata</taxon>
        <taxon>Vertebrata</taxon>
        <taxon>Euteleostomi</taxon>
        <taxon>Amphibia</taxon>
        <taxon>Batrachia</taxon>
        <taxon>Caudata</taxon>
        <taxon>Salamandroidea</taxon>
        <taxon>Salamandridae</taxon>
        <taxon>Pleurodelinae</taxon>
        <taxon>Pleurodeles</taxon>
    </lineage>
</organism>
<sequence>MPGPGAAGSCLRSDSTHDGKIFRIAWETLPVSSSWPEGKTGVRVNHRLLGIGRPGSGRGQATLKEKWGCSVWLTPSRCISVQAGNSPLRRRSDEELLPMAYVFLAAPALK</sequence>
<keyword evidence="2" id="KW-1185">Reference proteome</keyword>
<evidence type="ECO:0000313" key="1">
    <source>
        <dbReference type="EMBL" id="KAJ1136382.1"/>
    </source>
</evidence>
<dbReference type="EMBL" id="JANPWB010000010">
    <property type="protein sequence ID" value="KAJ1136382.1"/>
    <property type="molecule type" value="Genomic_DNA"/>
</dbReference>
<name>A0AAV7QAX0_PLEWA</name>
<accession>A0AAV7QAX0</accession>
<evidence type="ECO:0000313" key="2">
    <source>
        <dbReference type="Proteomes" id="UP001066276"/>
    </source>
</evidence>